<evidence type="ECO:0000256" key="2">
    <source>
        <dbReference type="ARBA" id="ARBA00022670"/>
    </source>
</evidence>
<evidence type="ECO:0000256" key="3">
    <source>
        <dbReference type="ARBA" id="ARBA00022801"/>
    </source>
</evidence>
<organism evidence="9 10">
    <name type="scientific">Aerococcus urinae</name>
    <dbReference type="NCBI Taxonomy" id="1376"/>
    <lineage>
        <taxon>Bacteria</taxon>
        <taxon>Bacillati</taxon>
        <taxon>Bacillota</taxon>
        <taxon>Bacilli</taxon>
        <taxon>Lactobacillales</taxon>
        <taxon>Aerococcaceae</taxon>
        <taxon>Aerococcus</taxon>
    </lineage>
</organism>
<dbReference type="AlphaFoldDB" id="A0A0X8FD14"/>
<dbReference type="OrthoDB" id="9764363at2"/>
<evidence type="ECO:0000256" key="6">
    <source>
        <dbReference type="SAM" id="Phobius"/>
    </source>
</evidence>
<proteinExistence type="inferred from homology"/>
<dbReference type="GO" id="GO:0006465">
    <property type="term" value="P:signal peptide processing"/>
    <property type="evidence" value="ECO:0007669"/>
    <property type="project" value="InterPro"/>
</dbReference>
<dbReference type="InterPro" id="IPR004635">
    <property type="entry name" value="Pept_S49_SppA"/>
</dbReference>
<feature type="active site" description="Proton donor/acceptor" evidence="5">
    <location>
        <position position="186"/>
    </location>
</feature>
<name>A0A0X8FD14_9LACT</name>
<feature type="domain" description="Peptidase S49" evidence="7">
    <location>
        <begin position="368"/>
        <end position="514"/>
    </location>
</feature>
<dbReference type="InterPro" id="IPR047272">
    <property type="entry name" value="S49_SppA_C"/>
</dbReference>
<dbReference type="Proteomes" id="UP000594771">
    <property type="component" value="Chromosome"/>
</dbReference>
<evidence type="ECO:0000256" key="1">
    <source>
        <dbReference type="ARBA" id="ARBA00008683"/>
    </source>
</evidence>
<dbReference type="SUPFAM" id="SSF52096">
    <property type="entry name" value="ClpP/crotonase"/>
    <property type="match status" value="2"/>
</dbReference>
<reference evidence="8" key="2">
    <citation type="submission" date="2022-09" db="EMBL/GenBank/DDBJ databases">
        <title>Aerococcus urinae taxonomy study.</title>
        <authorList>
            <person name="Christensen J."/>
            <person name="Senneby E."/>
        </authorList>
    </citation>
    <scope>NUCLEOTIDE SEQUENCE</scope>
    <source>
        <strain evidence="8">NLD-066-U95</strain>
    </source>
</reference>
<dbReference type="Pfam" id="PF01343">
    <property type="entry name" value="Peptidase_S49"/>
    <property type="match status" value="2"/>
</dbReference>
<feature type="transmembrane region" description="Helical" evidence="6">
    <location>
        <begin position="6"/>
        <end position="29"/>
    </location>
</feature>
<dbReference type="InterPro" id="IPR029045">
    <property type="entry name" value="ClpP/crotonase-like_dom_sf"/>
</dbReference>
<keyword evidence="6" id="KW-0812">Transmembrane</keyword>
<dbReference type="InterPro" id="IPR002142">
    <property type="entry name" value="Peptidase_S49"/>
</dbReference>
<dbReference type="PIRSF" id="PIRSF001217">
    <property type="entry name" value="Protease_4_SppA"/>
    <property type="match status" value="1"/>
</dbReference>
<dbReference type="CDD" id="cd07023">
    <property type="entry name" value="S49_Sppa_N_C"/>
    <property type="match status" value="1"/>
</dbReference>
<gene>
    <name evidence="9" type="primary">sppA</name>
    <name evidence="9" type="ORF">I6G68_00410</name>
    <name evidence="8" type="ORF">ODY43_05260</name>
</gene>
<sequence>MSFINALIEGLVVVLVIISVIFILGLLIYKKIKQSSSKEEKMTKSVREVVIDCEDIQEDQVKFALSSSSSDSSYFDFLSKLADLAEDPQIERVYIDLDKLDLSSAQIEEVRPIFEEMGKNKEVIAYGAVFDKRTYLMALLASKIYLLDTNNAGLFFRGYQFQELYLSDFLKKLGVRVNVLSIGDYKDAGESLKQNQMSDFKRQSLQKLGDQSLSYFLNFVKAKRNVDIEKELLEGEFILSNRQQALDKGLIDGYISYADLVSNDDTKKVSFETYEPMNKQKDGPVLDTLKKYRKGKNSQSELAVICLSGEIQSRESKGSYISYANVKKKVDQIKEMDQLSGIILRIDSPGGSALEAEKIYQMLSHLDLPIYVSMANYCASGGYYIACAGDRLFADKITLTGSIGVVGLIPEFSGTLEKLSIHPESVSKGQGVDFFDFTSPVSNWSKDRLINHMMEVYQEFKERVSKARKLSEDEVEALAGGRVYLGEEAQTKGLVDEIGSLNECIEALSQKLGLDDPKITYIQEKIDSQELLKQMKLSMPKASLEATIQEYLPLDMDIQLYEAVRRKDL</sequence>
<comment type="similarity">
    <text evidence="1">Belongs to the peptidase S49 family.</text>
</comment>
<dbReference type="GO" id="GO:0008236">
    <property type="term" value="F:serine-type peptidase activity"/>
    <property type="evidence" value="ECO:0007669"/>
    <property type="project" value="UniProtKB-KW"/>
</dbReference>
<reference evidence="9 10" key="1">
    <citation type="submission" date="2020-12" db="EMBL/GenBank/DDBJ databases">
        <title>FDA dAtabase for Regulatory Grade micrObial Sequences (FDA-ARGOS): Supporting development and validation of Infectious Disease Dx tests.</title>
        <authorList>
            <person name="Sproer C."/>
            <person name="Gronow S."/>
            <person name="Severitt S."/>
            <person name="Schroder I."/>
            <person name="Tallon L."/>
            <person name="Sadzewicz L."/>
            <person name="Zhao X."/>
            <person name="Boylan J."/>
            <person name="Ott S."/>
            <person name="Bowen H."/>
            <person name="Vavikolanu K."/>
            <person name="Mehta A."/>
            <person name="Aluvathingal J."/>
            <person name="Nadendla S."/>
            <person name="Lowell S."/>
            <person name="Myers T."/>
            <person name="Yan Y."/>
            <person name="Sichtig H."/>
        </authorList>
    </citation>
    <scope>NUCLEOTIDE SEQUENCE [LARGE SCALE GENOMIC DNA]</scope>
    <source>
        <strain evidence="9 10">FDAARGOS_911</strain>
    </source>
</reference>
<keyword evidence="6" id="KW-1133">Transmembrane helix</keyword>
<keyword evidence="3" id="KW-0378">Hydrolase</keyword>
<dbReference type="GO" id="GO:0016020">
    <property type="term" value="C:membrane"/>
    <property type="evidence" value="ECO:0007669"/>
    <property type="project" value="InterPro"/>
</dbReference>
<evidence type="ECO:0000256" key="5">
    <source>
        <dbReference type="PIRSR" id="PIRSR001217-1"/>
    </source>
</evidence>
<evidence type="ECO:0000313" key="11">
    <source>
        <dbReference type="Proteomes" id="UP001069145"/>
    </source>
</evidence>
<dbReference type="Gene3D" id="6.20.330.10">
    <property type="match status" value="1"/>
</dbReference>
<dbReference type="NCBIfam" id="TIGR00706">
    <property type="entry name" value="SppA_dom"/>
    <property type="match status" value="1"/>
</dbReference>
<dbReference type="Gene3D" id="3.90.226.10">
    <property type="entry name" value="2-enoyl-CoA Hydratase, Chain A, domain 1"/>
    <property type="match status" value="2"/>
</dbReference>
<dbReference type="EMBL" id="CP065662">
    <property type="protein sequence ID" value="QPS01582.1"/>
    <property type="molecule type" value="Genomic_DNA"/>
</dbReference>
<dbReference type="KEGG" id="aun:AWM73_00610"/>
<dbReference type="Proteomes" id="UP001069145">
    <property type="component" value="Unassembled WGS sequence"/>
</dbReference>
<evidence type="ECO:0000313" key="10">
    <source>
        <dbReference type="Proteomes" id="UP000594771"/>
    </source>
</evidence>
<feature type="domain" description="Peptidase S49" evidence="7">
    <location>
        <begin position="119"/>
        <end position="263"/>
    </location>
</feature>
<evidence type="ECO:0000259" key="7">
    <source>
        <dbReference type="Pfam" id="PF01343"/>
    </source>
</evidence>
<dbReference type="PANTHER" id="PTHR33209:SF1">
    <property type="entry name" value="PEPTIDASE S49 DOMAIN-CONTAINING PROTEIN"/>
    <property type="match status" value="1"/>
</dbReference>
<dbReference type="InterPro" id="IPR004634">
    <property type="entry name" value="Pept_S49_pIV"/>
</dbReference>
<keyword evidence="2" id="KW-0645">Protease</keyword>
<dbReference type="EMBL" id="JAOTML010000005">
    <property type="protein sequence ID" value="MCY3053397.1"/>
    <property type="molecule type" value="Genomic_DNA"/>
</dbReference>
<evidence type="ECO:0000313" key="9">
    <source>
        <dbReference type="EMBL" id="QPS01582.1"/>
    </source>
</evidence>
<evidence type="ECO:0000256" key="4">
    <source>
        <dbReference type="ARBA" id="ARBA00022825"/>
    </source>
</evidence>
<keyword evidence="6" id="KW-0472">Membrane</keyword>
<dbReference type="RefSeq" id="WP_060777597.1">
    <property type="nucleotide sequence ID" value="NZ_CAJHLF010000001.1"/>
</dbReference>
<feature type="active site" description="Nucleophile" evidence="5">
    <location>
        <position position="380"/>
    </location>
</feature>
<accession>A0A0X8FD14</accession>
<keyword evidence="11" id="KW-1185">Reference proteome</keyword>
<dbReference type="GeneID" id="35767474"/>
<protein>
    <submittedName>
        <fullName evidence="9">Signal peptide peptidase SppA</fullName>
    </submittedName>
</protein>
<evidence type="ECO:0000313" key="8">
    <source>
        <dbReference type="EMBL" id="MCY3053397.1"/>
    </source>
</evidence>
<dbReference type="PANTHER" id="PTHR33209">
    <property type="entry name" value="PROTEASE 4"/>
    <property type="match status" value="1"/>
</dbReference>
<keyword evidence="4" id="KW-0720">Serine protease</keyword>